<dbReference type="Gene3D" id="3.40.50.150">
    <property type="entry name" value="Vaccinia Virus protein VP39"/>
    <property type="match status" value="1"/>
</dbReference>
<dbReference type="GO" id="GO:0032259">
    <property type="term" value="P:methylation"/>
    <property type="evidence" value="ECO:0007669"/>
    <property type="project" value="UniProtKB-KW"/>
</dbReference>
<dbReference type="AlphaFoldDB" id="A0AAU7YXR0"/>
<evidence type="ECO:0000313" key="1">
    <source>
        <dbReference type="EMBL" id="XCB21343.1"/>
    </source>
</evidence>
<dbReference type="EC" id="2.1.1.-" evidence="1"/>
<dbReference type="GO" id="GO:0008168">
    <property type="term" value="F:methyltransferase activity"/>
    <property type="evidence" value="ECO:0007669"/>
    <property type="project" value="UniProtKB-KW"/>
</dbReference>
<reference evidence="1" key="1">
    <citation type="submission" date="2023-08" db="EMBL/GenBank/DDBJ databases">
        <authorList>
            <person name="Messyasz A."/>
            <person name="Mannisto M.K."/>
            <person name="Kerkhof L.J."/>
            <person name="Haggblom M."/>
        </authorList>
    </citation>
    <scope>NUCLEOTIDE SEQUENCE</scope>
    <source>
        <strain evidence="1">M8UP39</strain>
    </source>
</reference>
<sequence length="323" mass="37238">MSTKTPVRALLRRRLPPDVYVGLRNVKRSPVRAFQWAMDRCGFVVARKSDYYSPLPSRRRLQTTRGRWDRPSALLGVEYDLAGMKGTLAELLALYQEEFLELTPYEEVLQRGFGHGYPRVDAMVLYAMLRWKRPKRYVEVGSGLSTYYASLAAERNAREGSPMRITCVEPNPFEALWEIPEIRVLQQEVQDVGVELFTSLGRNDVLFIDSSHIVRLDGDVPFLFLEVLPEMAPGAVIHVHDIPFPYHGPHPAEYWIYESVWPMWWNESMLLHALLCGSSQFAVTLSAPLIRHHDEAFLRRVVSDYRGVDTEPNTFSSIWIERV</sequence>
<protein>
    <submittedName>
        <fullName evidence="1">Class I SAM-dependent methyltransferase</fullName>
        <ecNumber evidence="1">2.1.1.-</ecNumber>
    </submittedName>
</protein>
<reference evidence="1" key="2">
    <citation type="journal article" date="2024" name="Environ. Microbiol.">
        <title>Genome analysis and description of Tunturibacter gen. nov. expands the diversity of Terriglobia in tundra soils.</title>
        <authorList>
            <person name="Messyasz A."/>
            <person name="Mannisto M.K."/>
            <person name="Kerkhof L.J."/>
            <person name="Haggblom M.M."/>
        </authorList>
    </citation>
    <scope>NUCLEOTIDE SEQUENCE</scope>
    <source>
        <strain evidence="1">M8UP39</strain>
    </source>
</reference>
<dbReference type="SUPFAM" id="SSF53335">
    <property type="entry name" value="S-adenosyl-L-methionine-dependent methyltransferases"/>
    <property type="match status" value="1"/>
</dbReference>
<dbReference type="KEGG" id="tgi:RBB81_17365"/>
<keyword evidence="1" id="KW-0489">Methyltransferase</keyword>
<organism evidence="1">
    <name type="scientific">Tunturiibacter gelidiferens</name>
    <dbReference type="NCBI Taxonomy" id="3069689"/>
    <lineage>
        <taxon>Bacteria</taxon>
        <taxon>Pseudomonadati</taxon>
        <taxon>Acidobacteriota</taxon>
        <taxon>Terriglobia</taxon>
        <taxon>Terriglobales</taxon>
        <taxon>Acidobacteriaceae</taxon>
        <taxon>Tunturiibacter</taxon>
    </lineage>
</organism>
<dbReference type="InterPro" id="IPR029063">
    <property type="entry name" value="SAM-dependent_MTases_sf"/>
</dbReference>
<dbReference type="RefSeq" id="WP_183787983.1">
    <property type="nucleotide sequence ID" value="NZ_CP132938.1"/>
</dbReference>
<proteinExistence type="predicted"/>
<dbReference type="EMBL" id="CP132938">
    <property type="protein sequence ID" value="XCB21343.1"/>
    <property type="molecule type" value="Genomic_DNA"/>
</dbReference>
<dbReference type="Pfam" id="PF13578">
    <property type="entry name" value="Methyltransf_24"/>
    <property type="match status" value="1"/>
</dbReference>
<name>A0AAU7YXR0_9BACT</name>
<gene>
    <name evidence="1" type="ORF">RBB81_17365</name>
</gene>
<keyword evidence="1" id="KW-0808">Transferase</keyword>
<accession>A0AAU7YXR0</accession>